<reference evidence="3 4" key="1">
    <citation type="submission" date="2022-06" db="EMBL/GenBank/DDBJ databases">
        <title>Isolation of gut microbiota from human fecal samples.</title>
        <authorList>
            <person name="Pamer E.G."/>
            <person name="Barat B."/>
            <person name="Waligurski E."/>
            <person name="Medina S."/>
            <person name="Paddock L."/>
            <person name="Mostad J."/>
        </authorList>
    </citation>
    <scope>NUCLEOTIDE SEQUENCE [LARGE SCALE GENOMIC DNA]</scope>
    <source>
        <strain evidence="3 4">DFI.1.1</strain>
    </source>
</reference>
<dbReference type="SUPFAM" id="SSF54506">
    <property type="entry name" value="Diaminopimelate epimerase-like"/>
    <property type="match status" value="1"/>
</dbReference>
<gene>
    <name evidence="3" type="ORF">NE675_02520</name>
</gene>
<evidence type="ECO:0000313" key="4">
    <source>
        <dbReference type="Proteomes" id="UP001206692"/>
    </source>
</evidence>
<accession>A0ABT1SQ23</accession>
<dbReference type="PIRSF" id="PIRSF016184">
    <property type="entry name" value="PhzC_PhzF"/>
    <property type="match status" value="1"/>
</dbReference>
<evidence type="ECO:0000256" key="1">
    <source>
        <dbReference type="ARBA" id="ARBA00008270"/>
    </source>
</evidence>
<evidence type="ECO:0000256" key="2">
    <source>
        <dbReference type="ARBA" id="ARBA00023235"/>
    </source>
</evidence>
<proteinExistence type="inferred from homology"/>
<dbReference type="Gene3D" id="3.10.310.10">
    <property type="entry name" value="Diaminopimelate Epimerase, Chain A, domain 1"/>
    <property type="match status" value="2"/>
</dbReference>
<dbReference type="Pfam" id="PF02567">
    <property type="entry name" value="PhzC-PhzF"/>
    <property type="match status" value="1"/>
</dbReference>
<keyword evidence="4" id="KW-1185">Reference proteome</keyword>
<dbReference type="EMBL" id="JANGEW010000003">
    <property type="protein sequence ID" value="MCQ5341914.1"/>
    <property type="molecule type" value="Genomic_DNA"/>
</dbReference>
<sequence length="257" mass="28068">MKCYVVDAFTKEVFKGNPAAVCVLDSWLPDALMQAIAIENNLSETAFTVKEGEAYKLRWFTPGGEIDLCGHATLGTSFVLAHFVEPEAERFIFHTLGGTLTVTRKGDLFSMVFPAYDMVPTAVTEAMTDALGIRPLEAYIARDLVCVLPDEDVVRNFQPDLEKIKGLDGMLCHITAPGRTYDCVSRSFAPKLSVPEDPVCGSGHCHIIPIMAKKLGKEKLLAYQASKRGGELQCRLDGDKISLAGYAALYSIADLQV</sequence>
<protein>
    <submittedName>
        <fullName evidence="3">PhzF family phenazine biosynthesis protein</fullName>
    </submittedName>
</protein>
<dbReference type="PANTHER" id="PTHR13774:SF17">
    <property type="entry name" value="PHENAZINE BIOSYNTHESIS-LIKE DOMAIN-CONTAINING PROTEIN"/>
    <property type="match status" value="1"/>
</dbReference>
<dbReference type="Proteomes" id="UP001206692">
    <property type="component" value="Unassembled WGS sequence"/>
</dbReference>
<dbReference type="NCBIfam" id="TIGR00654">
    <property type="entry name" value="PhzF_family"/>
    <property type="match status" value="1"/>
</dbReference>
<evidence type="ECO:0000313" key="3">
    <source>
        <dbReference type="EMBL" id="MCQ5341914.1"/>
    </source>
</evidence>
<dbReference type="RefSeq" id="WP_062411618.1">
    <property type="nucleotide sequence ID" value="NZ_JAJCIO010000003.1"/>
</dbReference>
<comment type="similarity">
    <text evidence="1">Belongs to the PhzF family.</text>
</comment>
<comment type="caution">
    <text evidence="3">The sequence shown here is derived from an EMBL/GenBank/DDBJ whole genome shotgun (WGS) entry which is preliminary data.</text>
</comment>
<keyword evidence="2" id="KW-0413">Isomerase</keyword>
<dbReference type="InterPro" id="IPR003719">
    <property type="entry name" value="Phenazine_PhzF-like"/>
</dbReference>
<dbReference type="PANTHER" id="PTHR13774">
    <property type="entry name" value="PHENAZINE BIOSYNTHESIS PROTEIN"/>
    <property type="match status" value="1"/>
</dbReference>
<organism evidence="3 4">
    <name type="scientific">Megasphaera massiliensis</name>
    <dbReference type="NCBI Taxonomy" id="1232428"/>
    <lineage>
        <taxon>Bacteria</taxon>
        <taxon>Bacillati</taxon>
        <taxon>Bacillota</taxon>
        <taxon>Negativicutes</taxon>
        <taxon>Veillonellales</taxon>
        <taxon>Veillonellaceae</taxon>
        <taxon>Megasphaera</taxon>
    </lineage>
</organism>
<name>A0ABT1SQ23_9FIRM</name>